<feature type="compositionally biased region" description="Basic and acidic residues" evidence="6">
    <location>
        <begin position="56"/>
        <end position="87"/>
    </location>
</feature>
<feature type="region of interest" description="Disordered" evidence="6">
    <location>
        <begin position="42"/>
        <end position="87"/>
    </location>
</feature>
<dbReference type="GO" id="GO:0009254">
    <property type="term" value="P:peptidoglycan turnover"/>
    <property type="evidence" value="ECO:0007669"/>
    <property type="project" value="TreeGrafter"/>
</dbReference>
<evidence type="ECO:0000256" key="7">
    <source>
        <dbReference type="SAM" id="Phobius"/>
    </source>
</evidence>
<sequence>MSSRKVHAARHGRAVGVVAGIVTFIVVFALSFALTGLVARGPRPASPDPAATAQDKPARQKQDGAGDEDRQAEPQRDDSPEGKAKRAVEAMTMDERVGQLVMAPLYAGTDPSALRALVQDRHVGSVLIIGNWNNGVAGVKAATDALQSYAPAGSQLLMTTDQEGGQVQHLRGAGFDRMPSAVEQGRMGTDQLRASAAAWGGQLKSAGINVDLAPVAGTVQVARASNAPIGALDRDFGLDAAGNAAHASAFVEGMRDAGVETSVKHYPGLGAVTGNTDFTAEGITDTTTTLDGAEIGAFHQVIRDAQPAMVMMALATYQAIDPSAPAAFSSAIIDGELRGRQGYQGVVTSDSLSAAAVSAIPSDQLGVRLVDAGGDLACVGELDLVAPILDGLNARAASDAAFAAKVTRSAERVMTLKFRMGLAG</sequence>
<proteinExistence type="inferred from homology"/>
<dbReference type="GO" id="GO:0004563">
    <property type="term" value="F:beta-N-acetylhexosaminidase activity"/>
    <property type="evidence" value="ECO:0007669"/>
    <property type="project" value="UniProtKB-EC"/>
</dbReference>
<keyword evidence="4 9" id="KW-0378">Hydrolase</keyword>
<dbReference type="GO" id="GO:0005975">
    <property type="term" value="P:carbohydrate metabolic process"/>
    <property type="evidence" value="ECO:0007669"/>
    <property type="project" value="InterPro"/>
</dbReference>
<evidence type="ECO:0000256" key="1">
    <source>
        <dbReference type="ARBA" id="ARBA00001231"/>
    </source>
</evidence>
<comment type="catalytic activity">
    <reaction evidence="1">
        <text>Hydrolysis of terminal non-reducing N-acetyl-D-hexosamine residues in N-acetyl-beta-D-hexosaminides.</text>
        <dbReference type="EC" id="3.2.1.52"/>
    </reaction>
</comment>
<evidence type="ECO:0000313" key="9">
    <source>
        <dbReference type="EMBL" id="MBM6699084.1"/>
    </source>
</evidence>
<dbReference type="EC" id="3.2.1.52" evidence="3"/>
<dbReference type="AlphaFoldDB" id="A0A938WVR1"/>
<keyword evidence="7" id="KW-0812">Transmembrane</keyword>
<keyword evidence="7" id="KW-1133">Transmembrane helix</keyword>
<dbReference type="InterPro" id="IPR036962">
    <property type="entry name" value="Glyco_hydro_3_N_sf"/>
</dbReference>
<evidence type="ECO:0000313" key="10">
    <source>
        <dbReference type="Proteomes" id="UP000718821"/>
    </source>
</evidence>
<dbReference type="InterPro" id="IPR017853">
    <property type="entry name" value="GH"/>
</dbReference>
<gene>
    <name evidence="9" type="ORF">H7U32_01815</name>
</gene>
<keyword evidence="5" id="KW-0326">Glycosidase</keyword>
<comment type="similarity">
    <text evidence="2">Belongs to the glycosyl hydrolase 3 family.</text>
</comment>
<evidence type="ECO:0000256" key="3">
    <source>
        <dbReference type="ARBA" id="ARBA00012663"/>
    </source>
</evidence>
<comment type="caution">
    <text evidence="9">The sequence shown here is derived from an EMBL/GenBank/DDBJ whole genome shotgun (WGS) entry which is preliminary data.</text>
</comment>
<dbReference type="Pfam" id="PF00933">
    <property type="entry name" value="Glyco_hydro_3"/>
    <property type="match status" value="1"/>
</dbReference>
<dbReference type="PANTHER" id="PTHR30480:SF13">
    <property type="entry name" value="BETA-HEXOSAMINIDASE"/>
    <property type="match status" value="1"/>
</dbReference>
<organism evidence="9 10">
    <name type="scientific">Bifidobacterium pullorum subsp. saeculare</name>
    <dbReference type="NCBI Taxonomy" id="78257"/>
    <lineage>
        <taxon>Bacteria</taxon>
        <taxon>Bacillati</taxon>
        <taxon>Actinomycetota</taxon>
        <taxon>Actinomycetes</taxon>
        <taxon>Bifidobacteriales</taxon>
        <taxon>Bifidobacteriaceae</taxon>
        <taxon>Bifidobacterium</taxon>
    </lineage>
</organism>
<dbReference type="InterPro" id="IPR050226">
    <property type="entry name" value="NagZ_Beta-hexosaminidase"/>
</dbReference>
<reference evidence="9" key="1">
    <citation type="submission" date="2020-08" db="EMBL/GenBank/DDBJ databases">
        <authorList>
            <person name="Cejkova D."/>
            <person name="Kubasova T."/>
            <person name="Jahodarova E."/>
            <person name="Rychlik I."/>
        </authorList>
    </citation>
    <scope>NUCLEOTIDE SEQUENCE</scope>
    <source>
        <strain evidence="9">An836</strain>
    </source>
</reference>
<evidence type="ECO:0000256" key="5">
    <source>
        <dbReference type="ARBA" id="ARBA00023295"/>
    </source>
</evidence>
<dbReference type="SUPFAM" id="SSF51445">
    <property type="entry name" value="(Trans)glycosidases"/>
    <property type="match status" value="1"/>
</dbReference>
<evidence type="ECO:0000256" key="2">
    <source>
        <dbReference type="ARBA" id="ARBA00005336"/>
    </source>
</evidence>
<dbReference type="Proteomes" id="UP000718821">
    <property type="component" value="Unassembled WGS sequence"/>
</dbReference>
<name>A0A938WVR1_9BIFI</name>
<dbReference type="PANTHER" id="PTHR30480">
    <property type="entry name" value="BETA-HEXOSAMINIDASE-RELATED"/>
    <property type="match status" value="1"/>
</dbReference>
<feature type="domain" description="Glycoside hydrolase family 3 N-terminal" evidence="8">
    <location>
        <begin position="92"/>
        <end position="416"/>
    </location>
</feature>
<reference evidence="9" key="2">
    <citation type="journal article" date="2021" name="Sci. Rep.">
        <title>The distribution of antibiotic resistance genes in chicken gut microbiota commensals.</title>
        <authorList>
            <person name="Juricova H."/>
            <person name="Matiasovicova J."/>
            <person name="Kubasova T."/>
            <person name="Cejkova D."/>
            <person name="Rychlik I."/>
        </authorList>
    </citation>
    <scope>NUCLEOTIDE SEQUENCE</scope>
    <source>
        <strain evidence="9">An836</strain>
    </source>
</reference>
<evidence type="ECO:0000256" key="6">
    <source>
        <dbReference type="SAM" id="MobiDB-lite"/>
    </source>
</evidence>
<evidence type="ECO:0000256" key="4">
    <source>
        <dbReference type="ARBA" id="ARBA00022801"/>
    </source>
</evidence>
<keyword evidence="10" id="KW-1185">Reference proteome</keyword>
<keyword evidence="7" id="KW-0472">Membrane</keyword>
<feature type="transmembrane region" description="Helical" evidence="7">
    <location>
        <begin position="12"/>
        <end position="39"/>
    </location>
</feature>
<dbReference type="Gene3D" id="3.20.20.300">
    <property type="entry name" value="Glycoside hydrolase, family 3, N-terminal domain"/>
    <property type="match status" value="1"/>
</dbReference>
<dbReference type="InterPro" id="IPR001764">
    <property type="entry name" value="Glyco_hydro_3_N"/>
</dbReference>
<accession>A0A938WVR1</accession>
<protein>
    <recommendedName>
        <fullName evidence="3">beta-N-acetylhexosaminidase</fullName>
        <ecNumber evidence="3">3.2.1.52</ecNumber>
    </recommendedName>
</protein>
<evidence type="ECO:0000259" key="8">
    <source>
        <dbReference type="Pfam" id="PF00933"/>
    </source>
</evidence>
<dbReference type="EMBL" id="JACLYU010000002">
    <property type="protein sequence ID" value="MBM6699084.1"/>
    <property type="molecule type" value="Genomic_DNA"/>
</dbReference>